<protein>
    <submittedName>
        <fullName evidence="1">Uncharacterized protein</fullName>
    </submittedName>
</protein>
<sequence>MTQDTTKIDTKDIVAGFRFVTIEGCVAEVLSVRNSREVEILFINTGNTKVVAKDLIQRQSIKNPMHPSMCGVGYLGIGEYSTKGNKAAYDKWRTMLKRCYGNSAKEAYKNVTVRVEWHNFQNFAHWFYEDSNHQDGWEIDKDILGDGSMEYAPDNCLFIPKDANTAYQNGIDSIELPPSEISKKDPELAKAIIARKQLGELPIDEALRLKKFIKLRATRYLLIELEADHPLILKAIAKLDEKELEVNPEVVRVFTNSDGETFVKPTGHNV</sequence>
<proteinExistence type="predicted"/>
<keyword evidence="2" id="KW-1185">Reference proteome</keyword>
<dbReference type="Proteomes" id="UP000304864">
    <property type="component" value="Chromosome"/>
</dbReference>
<reference evidence="1 2" key="1">
    <citation type="submission" date="2019-05" db="EMBL/GenBank/DDBJ databases">
        <title>Thiomicrorhabdus sediminis sp. nov, a novel sulfur-oxidizing bacterium isolated from coastal sediment.</title>
        <authorList>
            <person name="Liu X."/>
        </authorList>
    </citation>
    <scope>NUCLEOTIDE SEQUENCE [LARGE SCALE GENOMIC DNA]</scope>
    <source>
        <strain evidence="1 2">G1</strain>
    </source>
</reference>
<organism evidence="1 2">
    <name type="scientific">Thiomicrorhabdus sediminis</name>
    <dbReference type="NCBI Taxonomy" id="2580412"/>
    <lineage>
        <taxon>Bacteria</taxon>
        <taxon>Pseudomonadati</taxon>
        <taxon>Pseudomonadota</taxon>
        <taxon>Gammaproteobacteria</taxon>
        <taxon>Thiotrichales</taxon>
        <taxon>Piscirickettsiaceae</taxon>
        <taxon>Thiomicrorhabdus</taxon>
    </lineage>
</organism>
<dbReference type="RefSeq" id="WP_138565222.1">
    <property type="nucleotide sequence ID" value="NZ_CP040602.1"/>
</dbReference>
<name>A0A4P9K6N5_9GAMM</name>
<dbReference type="AlphaFoldDB" id="A0A4P9K6N5"/>
<dbReference type="KEGG" id="thig:FE785_07830"/>
<accession>A0A4P9K6N5</accession>
<dbReference type="OrthoDB" id="2869809at2"/>
<evidence type="ECO:0000313" key="1">
    <source>
        <dbReference type="EMBL" id="QCU90548.1"/>
    </source>
</evidence>
<evidence type="ECO:0000313" key="2">
    <source>
        <dbReference type="Proteomes" id="UP000304864"/>
    </source>
</evidence>
<gene>
    <name evidence="1" type="ORF">FE785_07830</name>
</gene>
<dbReference type="EMBL" id="CP040602">
    <property type="protein sequence ID" value="QCU90548.1"/>
    <property type="molecule type" value="Genomic_DNA"/>
</dbReference>